<dbReference type="Pfam" id="PF18945">
    <property type="entry name" value="VipB_2"/>
    <property type="match status" value="1"/>
</dbReference>
<dbReference type="NCBIfam" id="TIGR03355">
    <property type="entry name" value="VI_chp_2"/>
    <property type="match status" value="1"/>
</dbReference>
<dbReference type="PANTHER" id="PTHR35565:SF3">
    <property type="entry name" value="TYPE VI SECRETION SYSTEM SHEATH PROTEIN TSSC1"/>
    <property type="match status" value="1"/>
</dbReference>
<dbReference type="RefSeq" id="WP_034836836.1">
    <property type="nucleotide sequence ID" value="NZ_JANX01000135.1"/>
</dbReference>
<dbReference type="PANTHER" id="PTHR35565">
    <property type="entry name" value="CYTOPLASMIC PROTEIN-RELATED"/>
    <property type="match status" value="1"/>
</dbReference>
<reference evidence="3 4" key="1">
    <citation type="submission" date="2014-01" db="EMBL/GenBank/DDBJ databases">
        <title>Genome sequence determination for a cystic fibrosis isolate, Inquilinus limosus.</title>
        <authorList>
            <person name="Pino M."/>
            <person name="Di Conza J."/>
            <person name="Gutkind G."/>
        </authorList>
    </citation>
    <scope>NUCLEOTIDE SEQUENCE [LARGE SCALE GENOMIC DNA]</scope>
    <source>
        <strain evidence="3 4">MP06</strain>
    </source>
</reference>
<dbReference type="InterPro" id="IPR044032">
    <property type="entry name" value="TssC1_C"/>
</dbReference>
<dbReference type="AlphaFoldDB" id="A0A0A0D802"/>
<accession>A0A0A0D802</accession>
<evidence type="ECO:0000313" key="4">
    <source>
        <dbReference type="Proteomes" id="UP000029995"/>
    </source>
</evidence>
<organism evidence="3 4">
    <name type="scientific">Inquilinus limosus MP06</name>
    <dbReference type="NCBI Taxonomy" id="1398085"/>
    <lineage>
        <taxon>Bacteria</taxon>
        <taxon>Pseudomonadati</taxon>
        <taxon>Pseudomonadota</taxon>
        <taxon>Alphaproteobacteria</taxon>
        <taxon>Rhodospirillales</taxon>
        <taxon>Rhodospirillaceae</taxon>
        <taxon>Inquilinus</taxon>
    </lineage>
</organism>
<dbReference type="Pfam" id="PF05943">
    <property type="entry name" value="VipB"/>
    <property type="match status" value="1"/>
</dbReference>
<feature type="domain" description="TssC1 N-terminal" evidence="1">
    <location>
        <begin position="69"/>
        <end position="376"/>
    </location>
</feature>
<protein>
    <submittedName>
        <fullName evidence="3">EvpB family type VI secretion protein</fullName>
    </submittedName>
</protein>
<proteinExistence type="predicted"/>
<dbReference type="OrthoDB" id="9764000at2"/>
<sequence length="500" mass="56661">MVDKVPAPEASAAAPASAATETVGLLDQVVSATKQTEPDRAQDLVRTLVEQARVGTVTFDRNLTRTIERAIKIIDKKLSDQLNEIVHDAKFLKLEGSWRGLHYLVMNSETGTMLKIRMMNLSKRELNRDLTRAVEFDQSLMFRKIYENEFGTPGGEPFGTIIGDYEWTNHPDDIETLRLMSNVSAAAFAPFVSAAGAGMMGFEQWTELSRPRDLAKIFDTAEYLKWRGFRDSEDSRFVSLVMPRVVARLPYGERTKPIDEFSYEEAPIDAAGKPLPMDHEHYCWMNAAFVMGVRMTEAFSKYGFCTAIRGAENGGKVDNLPQHIFMSDDGDIDAKCPTEIGITDRREYELSNLGFLPLCHYKNHDYAVFFGAQTVQKPKEYDRPDATANARISTRLPYIMATGRFAHYLKIMARDKIGSFMEAEDCQRWLNRWIGNYVNINENAGADSKARYPLREAKVEVQEIPGRPGAYNAIAYLRPWLQMEELTASLRMVARIPERV</sequence>
<dbReference type="Proteomes" id="UP000029995">
    <property type="component" value="Unassembled WGS sequence"/>
</dbReference>
<feature type="domain" description="TssC1 C-terminal" evidence="2">
    <location>
        <begin position="386"/>
        <end position="496"/>
    </location>
</feature>
<dbReference type="InterPro" id="IPR010269">
    <property type="entry name" value="T6SS_TssC-like"/>
</dbReference>
<evidence type="ECO:0000259" key="2">
    <source>
        <dbReference type="Pfam" id="PF18945"/>
    </source>
</evidence>
<name>A0A0A0D802_9PROT</name>
<evidence type="ECO:0000313" key="3">
    <source>
        <dbReference type="EMBL" id="KGM33948.1"/>
    </source>
</evidence>
<dbReference type="InterPro" id="IPR044031">
    <property type="entry name" value="TssC1_N"/>
</dbReference>
<gene>
    <name evidence="3" type="ORF">P409_13035</name>
</gene>
<dbReference type="EMBL" id="JANX01000135">
    <property type="protein sequence ID" value="KGM33948.1"/>
    <property type="molecule type" value="Genomic_DNA"/>
</dbReference>
<evidence type="ECO:0000259" key="1">
    <source>
        <dbReference type="Pfam" id="PF05943"/>
    </source>
</evidence>
<comment type="caution">
    <text evidence="3">The sequence shown here is derived from an EMBL/GenBank/DDBJ whole genome shotgun (WGS) entry which is preliminary data.</text>
</comment>